<dbReference type="OrthoDB" id="8773014at2"/>
<proteinExistence type="predicted"/>
<organism evidence="2 3">
    <name type="scientific">Agromyces luteolus</name>
    <dbReference type="NCBI Taxonomy" id="88373"/>
    <lineage>
        <taxon>Bacteria</taxon>
        <taxon>Bacillati</taxon>
        <taxon>Actinomycetota</taxon>
        <taxon>Actinomycetes</taxon>
        <taxon>Micrococcales</taxon>
        <taxon>Microbacteriaceae</taxon>
        <taxon>Agromyces</taxon>
    </lineage>
</organism>
<accession>A0A7C9LGK4</accession>
<evidence type="ECO:0000313" key="2">
    <source>
        <dbReference type="EMBL" id="MUN08830.1"/>
    </source>
</evidence>
<dbReference type="EMBL" id="WODA01000025">
    <property type="protein sequence ID" value="MUN08830.1"/>
    <property type="molecule type" value="Genomic_DNA"/>
</dbReference>
<reference evidence="2 3" key="1">
    <citation type="submission" date="2019-11" db="EMBL/GenBank/DDBJ databases">
        <title>Agromyces kandeliae sp. nov., isolated from mangrove soil.</title>
        <authorList>
            <person name="Wang R."/>
        </authorList>
    </citation>
    <scope>NUCLEOTIDE SEQUENCE [LARGE SCALE GENOMIC DNA]</scope>
    <source>
        <strain evidence="2 3">JCM 11431</strain>
    </source>
</reference>
<evidence type="ECO:0000259" key="1">
    <source>
        <dbReference type="Pfam" id="PF24063"/>
    </source>
</evidence>
<dbReference type="InterPro" id="IPR055787">
    <property type="entry name" value="DUF7363"/>
</dbReference>
<protein>
    <recommendedName>
        <fullName evidence="1">DUF7363 domain-containing protein</fullName>
    </recommendedName>
</protein>
<feature type="domain" description="DUF7363" evidence="1">
    <location>
        <begin position="18"/>
        <end position="126"/>
    </location>
</feature>
<dbReference type="AlphaFoldDB" id="A0A7C9LGK4"/>
<dbReference type="Proteomes" id="UP000480122">
    <property type="component" value="Unassembled WGS sequence"/>
</dbReference>
<dbReference type="RefSeq" id="WP_155843736.1">
    <property type="nucleotide sequence ID" value="NZ_BAAAIA010000008.1"/>
</dbReference>
<dbReference type="Pfam" id="PF24063">
    <property type="entry name" value="DUF7363"/>
    <property type="match status" value="1"/>
</dbReference>
<keyword evidence="3" id="KW-1185">Reference proteome</keyword>
<comment type="caution">
    <text evidence="2">The sequence shown here is derived from an EMBL/GenBank/DDBJ whole genome shotgun (WGS) entry which is preliminary data.</text>
</comment>
<evidence type="ECO:0000313" key="3">
    <source>
        <dbReference type="Proteomes" id="UP000480122"/>
    </source>
</evidence>
<gene>
    <name evidence="2" type="ORF">GLX25_17140</name>
</gene>
<name>A0A7C9LGK4_9MICO</name>
<sequence>MPQDGRVAQGVAAAHLQAELTPIVTVGSTATLTVRLVRADAASTPGAPAPVDGEAGRIAAGGPVTVTVVPRGLRFLVGARRSRLVRLPSATAAEARFTMLAVDRGPAEVTVLVRGDGELPLATLRLTSEVVGSDDHDQAGVARATARIAAADPLIACRPTLRIDEEVARGRSILHAALCVGDEAHRFRIRLADKARLVGEVRASLARAKEVGATLPAAERADAVERGLREVGAGLADRLLDRRARDLLWAHRDRLDGLVVQTTGETELPWELLVVRRPGAAATDADAFLGEFGLTRWLYDVTPPAAVRLSSTTDAAGGRPATAVASASVVALGSDEGAAEGAAAAMRNGAGVVVECGGSGGRSALSETFLATFSAELAGGAPVDRASRRAREAARAAGEACAVAYAVYGHPDARARAA</sequence>